<dbReference type="Pfam" id="PF05099">
    <property type="entry name" value="TerB"/>
    <property type="match status" value="1"/>
</dbReference>
<comment type="caution">
    <text evidence="3">The sequence shown here is derived from an EMBL/GenBank/DDBJ whole genome shotgun (WGS) entry which is preliminary data.</text>
</comment>
<dbReference type="Gene3D" id="1.10.3680.10">
    <property type="entry name" value="TerB-like"/>
    <property type="match status" value="1"/>
</dbReference>
<feature type="domain" description="Co-chaperone DjlA N-terminal" evidence="1">
    <location>
        <begin position="14"/>
        <end position="118"/>
    </location>
</feature>
<dbReference type="Proteomes" id="UP000056732">
    <property type="component" value="Unassembled WGS sequence"/>
</dbReference>
<name>A0AAW3N7M0_9BURK</name>
<dbReference type="SUPFAM" id="SSF158682">
    <property type="entry name" value="TerB-like"/>
    <property type="match status" value="1"/>
</dbReference>
<protein>
    <recommendedName>
        <fullName evidence="5">TerB-C domain-containing protein</fullName>
    </recommendedName>
</protein>
<evidence type="ECO:0000313" key="3">
    <source>
        <dbReference type="EMBL" id="KVT46054.1"/>
    </source>
</evidence>
<evidence type="ECO:0000259" key="1">
    <source>
        <dbReference type="Pfam" id="PF05099"/>
    </source>
</evidence>
<sequence>MDETYLTFALMVDVAASIAMADGRATEPEIAFIHRQIESWSQMTSRQQGRLKARVQVQIAQPVTLAALKKRLEPLSADAKHSLATLLVQTANADGVVSPAEVKLLEKLYQTLGLDPQRLYSDIHGNGVAGTPNSSGISANTNRVELGSPSAFTLNTARIEALQKETAKVSAMLSDVFAGEEPVLEAVPETSEASEPTPASSGLLGLDDAHSTLLRLLLTRPKWTRAELADATSDLDMMLDGAIEQVNEAALDHWDEPLIDGDDPLEINQDLAQRLAA</sequence>
<organism evidence="3 4">
    <name type="scientific">Burkholderia ubonensis</name>
    <dbReference type="NCBI Taxonomy" id="101571"/>
    <lineage>
        <taxon>Bacteria</taxon>
        <taxon>Pseudomonadati</taxon>
        <taxon>Pseudomonadota</taxon>
        <taxon>Betaproteobacteria</taxon>
        <taxon>Burkholderiales</taxon>
        <taxon>Burkholderiaceae</taxon>
        <taxon>Burkholderia</taxon>
        <taxon>Burkholderia cepacia complex</taxon>
    </lineage>
</organism>
<feature type="domain" description="TerB-C" evidence="2">
    <location>
        <begin position="150"/>
        <end position="275"/>
    </location>
</feature>
<dbReference type="InterPro" id="IPR028932">
    <property type="entry name" value="TerB-C"/>
</dbReference>
<accession>A0AAW3N7M0</accession>
<evidence type="ECO:0008006" key="5">
    <source>
        <dbReference type="Google" id="ProtNLM"/>
    </source>
</evidence>
<dbReference type="InterPro" id="IPR029024">
    <property type="entry name" value="TerB-like"/>
</dbReference>
<proteinExistence type="predicted"/>
<dbReference type="Pfam" id="PF15615">
    <property type="entry name" value="TerB_C"/>
    <property type="match status" value="1"/>
</dbReference>
<gene>
    <name evidence="3" type="ORF">WK53_15105</name>
</gene>
<dbReference type="EMBL" id="LPDO01000126">
    <property type="protein sequence ID" value="KVT46054.1"/>
    <property type="molecule type" value="Genomic_DNA"/>
</dbReference>
<dbReference type="InterPro" id="IPR007791">
    <property type="entry name" value="DjlA_N"/>
</dbReference>
<reference evidence="3 4" key="1">
    <citation type="submission" date="2015-11" db="EMBL/GenBank/DDBJ databases">
        <title>Expanding the genomic diversity of Burkholderia species for the development of highly accurate diagnostics.</title>
        <authorList>
            <person name="Sahl J."/>
            <person name="Keim P."/>
            <person name="Wagner D."/>
        </authorList>
    </citation>
    <scope>NUCLEOTIDE SEQUENCE [LARGE SCALE GENOMIC DNA]</scope>
    <source>
        <strain evidence="3 4">MSMB1137WGS</strain>
    </source>
</reference>
<evidence type="ECO:0000259" key="2">
    <source>
        <dbReference type="Pfam" id="PF15615"/>
    </source>
</evidence>
<dbReference type="AlphaFoldDB" id="A0AAW3N7M0"/>
<dbReference type="CDD" id="cd07176">
    <property type="entry name" value="terB"/>
    <property type="match status" value="1"/>
</dbReference>
<evidence type="ECO:0000313" key="4">
    <source>
        <dbReference type="Proteomes" id="UP000056732"/>
    </source>
</evidence>